<organism evidence="1 2">
    <name type="scientific">Sediminibacillus dalangtanensis</name>
    <dbReference type="NCBI Taxonomy" id="2729421"/>
    <lineage>
        <taxon>Bacteria</taxon>
        <taxon>Bacillati</taxon>
        <taxon>Bacillota</taxon>
        <taxon>Bacilli</taxon>
        <taxon>Bacillales</taxon>
        <taxon>Bacillaceae</taxon>
        <taxon>Sediminibacillus</taxon>
    </lineage>
</organism>
<keyword evidence="2" id="KW-1185">Reference proteome</keyword>
<accession>A0ABX7VRH1</accession>
<dbReference type="RefSeq" id="WP_209368257.1">
    <property type="nucleotide sequence ID" value="NZ_CP046956.1"/>
</dbReference>
<proteinExistence type="predicted"/>
<reference evidence="1 2" key="1">
    <citation type="submission" date="2019-12" db="EMBL/GenBank/DDBJ databases">
        <title>The whole genome sequencing of a strain isolated from a Mars analog, Dalangtan Playa.</title>
        <authorList>
            <person name="Huang T."/>
        </authorList>
    </citation>
    <scope>NUCLEOTIDE SEQUENCE [LARGE SCALE GENOMIC DNA]</scope>
    <source>
        <strain evidence="1 2">DP4-553-S</strain>
    </source>
</reference>
<name>A0ABX7VRH1_9BACI</name>
<protein>
    <recommendedName>
        <fullName evidence="3">DUF2197 domain-containing protein</fullName>
    </recommendedName>
</protein>
<sequence>MVETTCFFCKKEFTIDYSDDQYLKIKKNPQARYVCKSCNRSMQQEAQQSTGLHPDTIDKYDKFFR</sequence>
<gene>
    <name evidence="1" type="ORF">ERJ70_07210</name>
</gene>
<evidence type="ECO:0008006" key="3">
    <source>
        <dbReference type="Google" id="ProtNLM"/>
    </source>
</evidence>
<dbReference type="EMBL" id="CP046956">
    <property type="protein sequence ID" value="QTM99108.1"/>
    <property type="molecule type" value="Genomic_DNA"/>
</dbReference>
<evidence type="ECO:0000313" key="1">
    <source>
        <dbReference type="EMBL" id="QTM99108.1"/>
    </source>
</evidence>
<dbReference type="Proteomes" id="UP000665043">
    <property type="component" value="Chromosome"/>
</dbReference>
<evidence type="ECO:0000313" key="2">
    <source>
        <dbReference type="Proteomes" id="UP000665043"/>
    </source>
</evidence>